<dbReference type="eggNOG" id="ENOG502TK1V">
    <property type="taxonomic scope" value="Eukaryota"/>
</dbReference>
<dbReference type="AlphaFoldDB" id="G0M949"/>
<keyword evidence="3" id="KW-1185">Reference proteome</keyword>
<dbReference type="HOGENOM" id="CLU_837382_0_0_1"/>
<feature type="region of interest" description="Disordered" evidence="1">
    <location>
        <begin position="1"/>
        <end position="32"/>
    </location>
</feature>
<evidence type="ECO:0000313" key="3">
    <source>
        <dbReference type="Proteomes" id="UP000008068"/>
    </source>
</evidence>
<dbReference type="EMBL" id="GL379787">
    <property type="protein sequence ID" value="EGT30988.1"/>
    <property type="molecule type" value="Genomic_DNA"/>
</dbReference>
<accession>G0M949</accession>
<gene>
    <name evidence="2" type="ORF">CAEBREN_09199</name>
</gene>
<proteinExistence type="predicted"/>
<reference evidence="3" key="1">
    <citation type="submission" date="2011-07" db="EMBL/GenBank/DDBJ databases">
        <authorList>
            <consortium name="Caenorhabditis brenneri Sequencing and Analysis Consortium"/>
            <person name="Wilson R.K."/>
        </authorList>
    </citation>
    <scope>NUCLEOTIDE SEQUENCE [LARGE SCALE GENOMIC DNA]</scope>
    <source>
        <strain evidence="3">PB2801</strain>
    </source>
</reference>
<evidence type="ECO:0000313" key="2">
    <source>
        <dbReference type="EMBL" id="EGT30988.1"/>
    </source>
</evidence>
<evidence type="ECO:0000256" key="1">
    <source>
        <dbReference type="SAM" id="MobiDB-lite"/>
    </source>
</evidence>
<sequence>MEDDPRQKILREKHQREKQELQQKFEAEQRKTQTELENVIKEGQRKIGRLENEKKETEQKREIELRKYEDEMKKMADEYKSAMEQHKTTETDLKKQLIDQKKSQMQKEHQFFAQLLNKQVAELEKERERTSTVAVLKHFLTIMQTSHEAMESLSMVKIYCIESSPASHQAHINFELDNLRGLREKFRDQYQKFPQFLLNEPKANRNTVESCRHCITQVDQHINDDMIRELCGLLPSALENGNQLRIKNCGRDAKFLASELKLIEEKKSKLLTEYGRLANLPAIGSSQNLSISN</sequence>
<dbReference type="InParanoid" id="G0M949"/>
<organism evidence="3">
    <name type="scientific">Caenorhabditis brenneri</name>
    <name type="common">Nematode worm</name>
    <dbReference type="NCBI Taxonomy" id="135651"/>
    <lineage>
        <taxon>Eukaryota</taxon>
        <taxon>Metazoa</taxon>
        <taxon>Ecdysozoa</taxon>
        <taxon>Nematoda</taxon>
        <taxon>Chromadorea</taxon>
        <taxon>Rhabditida</taxon>
        <taxon>Rhabditina</taxon>
        <taxon>Rhabditomorpha</taxon>
        <taxon>Rhabditoidea</taxon>
        <taxon>Rhabditidae</taxon>
        <taxon>Peloderinae</taxon>
        <taxon>Caenorhabditis</taxon>
    </lineage>
</organism>
<name>G0M949_CAEBE</name>
<dbReference type="OMA" id="HINDDMI"/>
<dbReference type="Proteomes" id="UP000008068">
    <property type="component" value="Unassembled WGS sequence"/>
</dbReference>
<dbReference type="STRING" id="135651.G0M949"/>
<protein>
    <submittedName>
        <fullName evidence="2">Uncharacterized protein</fullName>
    </submittedName>
</protein>